<keyword evidence="1" id="KW-0472">Membrane</keyword>
<dbReference type="PANTHER" id="PTHR34658:SF2">
    <property type="entry name" value="OS01G0151800 PROTEIN"/>
    <property type="match status" value="1"/>
</dbReference>
<evidence type="ECO:0000313" key="2">
    <source>
        <dbReference type="EMBL" id="OIV92122.1"/>
    </source>
</evidence>
<dbReference type="Gramene" id="OIV92122">
    <property type="protein sequence ID" value="OIV92122"/>
    <property type="gene ID" value="TanjilG_26980"/>
</dbReference>
<dbReference type="PANTHER" id="PTHR34658">
    <property type="entry name" value="OS01G0151800 PROTEIN"/>
    <property type="match status" value="1"/>
</dbReference>
<protein>
    <submittedName>
        <fullName evidence="2">Uncharacterized protein</fullName>
    </submittedName>
</protein>
<gene>
    <name evidence="2" type="ORF">TanjilG_26980</name>
</gene>
<evidence type="ECO:0000256" key="1">
    <source>
        <dbReference type="SAM" id="Phobius"/>
    </source>
</evidence>
<dbReference type="Proteomes" id="UP000188354">
    <property type="component" value="Chromosome LG19"/>
</dbReference>
<keyword evidence="3" id="KW-1185">Reference proteome</keyword>
<organism evidence="2 3">
    <name type="scientific">Lupinus angustifolius</name>
    <name type="common">Narrow-leaved blue lupine</name>
    <dbReference type="NCBI Taxonomy" id="3871"/>
    <lineage>
        <taxon>Eukaryota</taxon>
        <taxon>Viridiplantae</taxon>
        <taxon>Streptophyta</taxon>
        <taxon>Embryophyta</taxon>
        <taxon>Tracheophyta</taxon>
        <taxon>Spermatophyta</taxon>
        <taxon>Magnoliopsida</taxon>
        <taxon>eudicotyledons</taxon>
        <taxon>Gunneridae</taxon>
        <taxon>Pentapetalae</taxon>
        <taxon>rosids</taxon>
        <taxon>fabids</taxon>
        <taxon>Fabales</taxon>
        <taxon>Fabaceae</taxon>
        <taxon>Papilionoideae</taxon>
        <taxon>50 kb inversion clade</taxon>
        <taxon>genistoids sensu lato</taxon>
        <taxon>core genistoids</taxon>
        <taxon>Genisteae</taxon>
        <taxon>Lupinus</taxon>
    </lineage>
</organism>
<dbReference type="STRING" id="3871.A0A1J7GVF9"/>
<evidence type="ECO:0000313" key="3">
    <source>
        <dbReference type="Proteomes" id="UP000188354"/>
    </source>
</evidence>
<accession>A0A1J7GVF9</accession>
<name>A0A1J7GVF9_LUPAN</name>
<keyword evidence="1" id="KW-1133">Transmembrane helix</keyword>
<keyword evidence="1" id="KW-0812">Transmembrane</keyword>
<sequence length="120" mass="13375">MSLWLFNFIRLHLTTPWPILISAATWITLLSITVALATFSLQVAFVSAISPSSSLAQKCKADGSIGIAMDVPRDILCFTAHLCMKSKIDLILLPVMLPHHMTGPQYYDCTDHHNYDIESQ</sequence>
<reference evidence="2 3" key="1">
    <citation type="journal article" date="2017" name="Plant Biotechnol. J.">
        <title>A comprehensive draft genome sequence for lupin (Lupinus angustifolius), an emerging health food: insights into plant-microbe interactions and legume evolution.</title>
        <authorList>
            <person name="Hane J.K."/>
            <person name="Ming Y."/>
            <person name="Kamphuis L.G."/>
            <person name="Nelson M.N."/>
            <person name="Garg G."/>
            <person name="Atkins C.A."/>
            <person name="Bayer P.E."/>
            <person name="Bravo A."/>
            <person name="Bringans S."/>
            <person name="Cannon S."/>
            <person name="Edwards D."/>
            <person name="Foley R."/>
            <person name="Gao L.L."/>
            <person name="Harrison M.J."/>
            <person name="Huang W."/>
            <person name="Hurgobin B."/>
            <person name="Li S."/>
            <person name="Liu C.W."/>
            <person name="McGrath A."/>
            <person name="Morahan G."/>
            <person name="Murray J."/>
            <person name="Weller J."/>
            <person name="Jian J."/>
            <person name="Singh K.B."/>
        </authorList>
    </citation>
    <scope>NUCLEOTIDE SEQUENCE [LARGE SCALE GENOMIC DNA]</scope>
    <source>
        <strain evidence="3">cv. Tanjil</strain>
        <tissue evidence="2">Whole plant</tissue>
    </source>
</reference>
<dbReference type="EMBL" id="CM007379">
    <property type="protein sequence ID" value="OIV92122.1"/>
    <property type="molecule type" value="Genomic_DNA"/>
</dbReference>
<feature type="transmembrane region" description="Helical" evidence="1">
    <location>
        <begin position="20"/>
        <end position="48"/>
    </location>
</feature>
<dbReference type="AlphaFoldDB" id="A0A1J7GVF9"/>
<proteinExistence type="predicted"/>